<dbReference type="AlphaFoldDB" id="M5DN73"/>
<dbReference type="GO" id="GO:0005829">
    <property type="term" value="C:cytosol"/>
    <property type="evidence" value="ECO:0007669"/>
    <property type="project" value="TreeGrafter"/>
</dbReference>
<dbReference type="GO" id="GO:0005524">
    <property type="term" value="F:ATP binding"/>
    <property type="evidence" value="ECO:0007669"/>
    <property type="project" value="InterPro"/>
</dbReference>
<dbReference type="KEGG" id="tol:TOL_0429"/>
<dbReference type="InterPro" id="IPR050742">
    <property type="entry name" value="Helicase_Restrict-Modif_Enz"/>
</dbReference>
<dbReference type="Gene3D" id="3.40.50.300">
    <property type="entry name" value="P-loop containing nucleotide triphosphate hydrolases"/>
    <property type="match status" value="2"/>
</dbReference>
<feature type="domain" description="Helicase ATP-binding" evidence="1">
    <location>
        <begin position="42"/>
        <end position="288"/>
    </location>
</feature>
<protein>
    <submittedName>
        <fullName evidence="2">Type III restriction enzyme, Res subunit</fullName>
    </submittedName>
</protein>
<gene>
    <name evidence="2" type="ORF">TOL_0429</name>
</gene>
<dbReference type="EMBL" id="HF680312">
    <property type="protein sequence ID" value="CCU70871.1"/>
    <property type="molecule type" value="Genomic_DNA"/>
</dbReference>
<dbReference type="SUPFAM" id="SSF52540">
    <property type="entry name" value="P-loop containing nucleoside triphosphate hydrolases"/>
    <property type="match status" value="2"/>
</dbReference>
<dbReference type="PANTHER" id="PTHR47396">
    <property type="entry name" value="TYPE I RESTRICTION ENZYME ECOKI R PROTEIN"/>
    <property type="match status" value="1"/>
</dbReference>
<dbReference type="PANTHER" id="PTHR47396:SF1">
    <property type="entry name" value="ATP-DEPENDENT HELICASE IRC3-RELATED"/>
    <property type="match status" value="1"/>
</dbReference>
<dbReference type="eggNOG" id="COG1061">
    <property type="taxonomic scope" value="Bacteria"/>
</dbReference>
<reference evidence="2 3" key="1">
    <citation type="journal article" date="2013" name="Genome Announc.">
        <title>Genome Sequence of Thalassolituus oleivorans MIL-1 (DSM 14913T).</title>
        <authorList>
            <person name="Golyshin P.N."/>
            <person name="Werner J."/>
            <person name="Chernikova T.N."/>
            <person name="Tran H."/>
            <person name="Ferrer M."/>
            <person name="Yakimov M.M."/>
            <person name="Teeling H."/>
            <person name="Golyshina O.V."/>
        </authorList>
    </citation>
    <scope>NUCLEOTIDE SEQUENCE [LARGE SCALE GENOMIC DNA]</scope>
    <source>
        <strain evidence="2 3">MIL-1</strain>
    </source>
</reference>
<organism evidence="2 3">
    <name type="scientific">Thalassolituus oleivorans MIL-1</name>
    <dbReference type="NCBI Taxonomy" id="1298593"/>
    <lineage>
        <taxon>Bacteria</taxon>
        <taxon>Pseudomonadati</taxon>
        <taxon>Pseudomonadota</taxon>
        <taxon>Gammaproteobacteria</taxon>
        <taxon>Oceanospirillales</taxon>
        <taxon>Oceanospirillaceae</taxon>
        <taxon>Thalassolituus</taxon>
    </lineage>
</organism>
<name>M5DN73_9GAMM</name>
<dbReference type="eggNOG" id="COG3587">
    <property type="taxonomic scope" value="Bacteria"/>
</dbReference>
<dbReference type="Pfam" id="PF04851">
    <property type="entry name" value="ResIII"/>
    <property type="match status" value="1"/>
</dbReference>
<dbReference type="GO" id="GO:0016787">
    <property type="term" value="F:hydrolase activity"/>
    <property type="evidence" value="ECO:0007669"/>
    <property type="project" value="InterPro"/>
</dbReference>
<dbReference type="HOGENOM" id="CLU_015668_0_0_6"/>
<dbReference type="GeneID" id="79175421"/>
<evidence type="ECO:0000313" key="2">
    <source>
        <dbReference type="EMBL" id="CCU70871.1"/>
    </source>
</evidence>
<evidence type="ECO:0000259" key="1">
    <source>
        <dbReference type="SMART" id="SM00487"/>
    </source>
</evidence>
<evidence type="ECO:0000313" key="3">
    <source>
        <dbReference type="Proteomes" id="UP000011866"/>
    </source>
</evidence>
<dbReference type="InterPro" id="IPR006935">
    <property type="entry name" value="Helicase/UvrB_N"/>
</dbReference>
<dbReference type="REBASE" id="61655">
    <property type="entry name" value="TolMIL1ORF430P"/>
</dbReference>
<dbReference type="InterPro" id="IPR027417">
    <property type="entry name" value="P-loop_NTPase"/>
</dbReference>
<dbReference type="SMART" id="SM00487">
    <property type="entry name" value="DEXDc"/>
    <property type="match status" value="1"/>
</dbReference>
<accession>M5DN73</accession>
<dbReference type="GO" id="GO:0003677">
    <property type="term" value="F:DNA binding"/>
    <property type="evidence" value="ECO:0007669"/>
    <property type="project" value="InterPro"/>
</dbReference>
<proteinExistence type="predicted"/>
<keyword evidence="3" id="KW-1185">Reference proteome</keyword>
<dbReference type="Proteomes" id="UP000011866">
    <property type="component" value="Chromosome"/>
</dbReference>
<dbReference type="InterPro" id="IPR014001">
    <property type="entry name" value="Helicase_ATP-bd"/>
</dbReference>
<sequence>MFALKGYQQRAMDTLAAFLSQAKQSGNVEQAYSDSLKAQALPPIPYRDFQFGTVPYVCIRIPTGGGKTVLASHSIVTAGREYLEVEFPVVLWLVPSTTIRLQTVEALKQNGHPYRAKLDQAFNHQVLVLDVEEVFNIRPQDIGTKTIVIVSTRQNLTVNDTSGRKVYAYHENFEPHFAKIDQSHPRFNQLETVSESDLKENGLTSRELGKVKYSFANLLALHNPLVIIDEAHNARTKLTFDTLRRLHPAAIVEFTATPNDSLDNGSNILFNVSAAELKAEEMIKLPIMLAEEPQGWKQAVGDAVANRNRLAIEAQKDTDYIRPIALLQAEAKNGTVTVDVLKNYLLDELKIEPEKIAVVTGNQRELDNINLFATDCPIEYIITIEALKEGWDCPFAYVFCSVKQVSSSKDAEQLLGRVLRMPYARRRVIEDLNRAYAHLATSSFAKAATELKDKLITMGFEELDIAAYVRQYEQDTHQDDLFGDRTHQPPMPKSMEVVVEVASMPELDKLSDSERAQLTATTTAEGIVVVKIRGEVSDNLQKVIVKSAEKTADKKSIEQDFRIHNKRIEISRSPAERGEVFGSLPLLCAVIQGELELVEPETLLDVNEWNLLNYPAKLPSFKSVETSNLWEIDVEGEKVVYGTAEPTGRYDLNQSLLDVTENDLVRWLDRELRQADVPQGILIKFINLVVSDLLSQPELTLTALVRNKFPLARAIRDLIERYRKTAQKEGYQQALFSTEAQLDLSSEFMYEFSPSHYPAKSPFYSGSYKFQKHYYGNNRIEDLKATGEEFECARAIDSLPQVKHWIRNLVRRDHGSFWLPLAHGKFYPDFIVELTDGRMFVVEYKGDAYATNDDSKEKNLVGELWAKNSANTAIFLMAVDKKTDPNGRDTRTQILEAISA</sequence>
<dbReference type="PATRIC" id="fig|1298593.3.peg.412"/>
<dbReference type="RefSeq" id="WP_015485611.1">
    <property type="nucleotide sequence ID" value="NC_020888.1"/>
</dbReference>